<evidence type="ECO:0000313" key="2">
    <source>
        <dbReference type="EMBL" id="PWK05010.1"/>
    </source>
</evidence>
<feature type="transmembrane region" description="Helical" evidence="1">
    <location>
        <begin position="129"/>
        <end position="149"/>
    </location>
</feature>
<sequence length="697" mass="81156">MSLNALLYTILGISLGGFFILLIAVQILKRRQGQSIHYGAQKRFNDLIESSPNKTRQRLVNFYQKSYVLFARTPFLDTYTAKIRNRLSTIHTYDEFTMRKETMKIVYLTLGILLVGVVLLVSLNHDLTFLAMVLVAVIVINGMLIDTFVGRVEDRLLKQLAHLMTDVRHYYHQHGMVEEAIYEAGQVSKYEAQLHAERIYEVLTANDPQEELETYYEVAPSRFLKAFAGISFLVKEFGDKVVNNGSMYLNSLSRLTQEINLEILRRDRLRYLFSGLTVIALAPIFFTKPIEVWARGHFPAMDDFYNGKFGFCTKMLIFAVIMLSYIILRKMQENDEGKYANKVNRRKWEKRVYEIPAIAWIVDRLTPGAHTKQHFRLERLLKDTSSPLTIEWLYLQRIVLCVASFVIVLGTVLYMHHVSKQNILYAPTKSTTIFGKASAEEEKKAQAITNSDRKIIESVREEQDPIKRKEAIRGAVTVKAGRDASKEAINKDAARVLGKLNTLETEYFKWWELVVAIGVATIGYYLPYLMIEFRRRLREMDMQNEVDQYHTIIAMLCEFERISVEDILEWMERFAVVFRQPLQVCLMDYEAGAERALEQLKEEAPFVPFVRTIERLLVAVEKIPIRQAFDDLETERVYYQEQRKEQYERIILEKAGWGKMIGFVPMYALVFLYLVIPLILMSMNQMSTYFNQIQTIQ</sequence>
<dbReference type="Proteomes" id="UP000245634">
    <property type="component" value="Unassembled WGS sequence"/>
</dbReference>
<protein>
    <submittedName>
        <fullName evidence="2">Uncharacterized protein</fullName>
    </submittedName>
</protein>
<feature type="transmembrane region" description="Helical" evidence="1">
    <location>
        <begin position="269"/>
        <end position="287"/>
    </location>
</feature>
<feature type="transmembrane region" description="Helical" evidence="1">
    <location>
        <begin position="394"/>
        <end position="415"/>
    </location>
</feature>
<comment type="caution">
    <text evidence="2">The sequence shown here is derived from an EMBL/GenBank/DDBJ whole genome shotgun (WGS) entry which is preliminary data.</text>
</comment>
<dbReference type="AlphaFoldDB" id="A0A316D2M4"/>
<feature type="transmembrane region" description="Helical" evidence="1">
    <location>
        <begin position="307"/>
        <end position="328"/>
    </location>
</feature>
<gene>
    <name evidence="2" type="ORF">C7459_1298</name>
</gene>
<accession>A0A316D2M4</accession>
<feature type="transmembrane region" description="Helical" evidence="1">
    <location>
        <begin position="6"/>
        <end position="28"/>
    </location>
</feature>
<evidence type="ECO:0000256" key="1">
    <source>
        <dbReference type="SAM" id="Phobius"/>
    </source>
</evidence>
<dbReference type="RefSeq" id="WP_245884690.1">
    <property type="nucleotide sequence ID" value="NZ_QGGL01000029.1"/>
</dbReference>
<evidence type="ECO:0000313" key="3">
    <source>
        <dbReference type="Proteomes" id="UP000245634"/>
    </source>
</evidence>
<dbReference type="EMBL" id="QGGL01000029">
    <property type="protein sequence ID" value="PWK05010.1"/>
    <property type="molecule type" value="Genomic_DNA"/>
</dbReference>
<feature type="transmembrane region" description="Helical" evidence="1">
    <location>
        <begin position="510"/>
        <end position="531"/>
    </location>
</feature>
<feature type="transmembrane region" description="Helical" evidence="1">
    <location>
        <begin position="660"/>
        <end position="680"/>
    </location>
</feature>
<organism evidence="2 3">
    <name type="scientific">Tumebacillus permanentifrigoris</name>
    <dbReference type="NCBI Taxonomy" id="378543"/>
    <lineage>
        <taxon>Bacteria</taxon>
        <taxon>Bacillati</taxon>
        <taxon>Bacillota</taxon>
        <taxon>Bacilli</taxon>
        <taxon>Bacillales</taxon>
        <taxon>Alicyclobacillaceae</taxon>
        <taxon>Tumebacillus</taxon>
    </lineage>
</organism>
<keyword evidence="1" id="KW-1133">Transmembrane helix</keyword>
<proteinExistence type="predicted"/>
<keyword evidence="3" id="KW-1185">Reference proteome</keyword>
<keyword evidence="1" id="KW-0472">Membrane</keyword>
<name>A0A316D2M4_9BACL</name>
<keyword evidence="1" id="KW-0812">Transmembrane</keyword>
<feature type="transmembrane region" description="Helical" evidence="1">
    <location>
        <begin position="105"/>
        <end position="123"/>
    </location>
</feature>
<reference evidence="2 3" key="1">
    <citation type="submission" date="2018-05" db="EMBL/GenBank/DDBJ databases">
        <title>Genomic Encyclopedia of Type Strains, Phase IV (KMG-IV): sequencing the most valuable type-strain genomes for metagenomic binning, comparative biology and taxonomic classification.</title>
        <authorList>
            <person name="Goeker M."/>
        </authorList>
    </citation>
    <scope>NUCLEOTIDE SEQUENCE [LARGE SCALE GENOMIC DNA]</scope>
    <source>
        <strain evidence="2 3">DSM 18773</strain>
    </source>
</reference>